<feature type="compositionally biased region" description="Polar residues" evidence="8">
    <location>
        <begin position="718"/>
        <end position="744"/>
    </location>
</feature>
<sequence length="836" mass="93536">MASDYPEPPSLRLGSFQNNVTPIGSQPGFNMSHKAETSAEAEDPKRPRACEPCRHLKVRCDPDPNHPDGSCKRCAKANRTCITTAPTRKRQKKTDSRVTELERKIDALTATLQASHNKPFMGPGPPQQQQQQQPRQSLHEENTTTGSKRNHDEFLVSQYPRANSPSAQQLPKPWLSTHWRGPYSGEIAPSNESSTFFSDVIDKGIVDLETAKAAFDRYVTRMAPEMPFVVFSPETTMGDVRRDKPALFLAILASAIGPFKKDVQMTLLNEAYQTIADRVIVKGEKCLELAQALMVCSIWYMPPDKLEELKFYQLVHLAVILCMDLGLNRYASTEPRPFMKLREQLIKKPPGDMKGPEARRTWLGCYFMSVQVSTALRRPQLLRWSAYMDECVDILQSHPDALPSDHHAVWWVKLAFIMEDASMQLLADDTAALASFSDSKIRYTIRGFSNQLSQWRKEIPDNVYSDVLAHTFHVLNLFVHETAMSIDCKSNSILKSPSGEKLPTTAIAPLIDALNTCINSIHRAFDIITSVDPDRLTCLPTVALARTSYPFVSLIKIYYLLTSPESRIGQVIDMESLKLEYYLEHVTNHYRKAASLDGGRAAAKFGNIITMLRTWFIKKRDNGPALREIFVAETNTEPTASKNPMGTSTTPLELLSIVASSGQTSKEGSESNSNSNRQTQPIYTPSSLTPSLPQPRTQTQTPNQPRLDPLNHIPRPDSTWSTPTQTTFSPYNPNPSVSSLNTDPQTEDSNRSFYAPYTHPQPQPYPSTTQSNPGSFPDISLNMTIPGVNMAGNENGNGNEIGFDTALDPNNFFALETLMDEGLFTIPFSFDDRFQF</sequence>
<comment type="subcellular location">
    <subcellularLocation>
        <location evidence="1">Nucleus</location>
    </subcellularLocation>
</comment>
<dbReference type="Pfam" id="PF00172">
    <property type="entry name" value="Zn_clus"/>
    <property type="match status" value="1"/>
</dbReference>
<name>A0A1V6TW87_9EURO</name>
<keyword evidence="5" id="KW-0238">DNA-binding</keyword>
<accession>A0A1V6TW87</accession>
<dbReference type="PROSITE" id="PS00463">
    <property type="entry name" value="ZN2_CY6_FUNGAL_1"/>
    <property type="match status" value="1"/>
</dbReference>
<feature type="compositionally biased region" description="Low complexity" evidence="8">
    <location>
        <begin position="684"/>
        <end position="707"/>
    </location>
</feature>
<dbReference type="Gene3D" id="4.10.240.10">
    <property type="entry name" value="Zn(2)-C6 fungal-type DNA-binding domain"/>
    <property type="match status" value="1"/>
</dbReference>
<keyword evidence="3" id="KW-0862">Zinc</keyword>
<proteinExistence type="predicted"/>
<evidence type="ECO:0000259" key="9">
    <source>
        <dbReference type="PROSITE" id="PS50048"/>
    </source>
</evidence>
<dbReference type="GO" id="GO:0001216">
    <property type="term" value="F:DNA-binding transcription activator activity"/>
    <property type="evidence" value="ECO:0007669"/>
    <property type="project" value="UniProtKB-ARBA"/>
</dbReference>
<evidence type="ECO:0000256" key="1">
    <source>
        <dbReference type="ARBA" id="ARBA00004123"/>
    </source>
</evidence>
<dbReference type="Pfam" id="PF04082">
    <property type="entry name" value="Fungal_trans"/>
    <property type="match status" value="1"/>
</dbReference>
<dbReference type="SMART" id="SM00066">
    <property type="entry name" value="GAL4"/>
    <property type="match status" value="1"/>
</dbReference>
<dbReference type="PROSITE" id="PS50048">
    <property type="entry name" value="ZN2_CY6_FUNGAL_2"/>
    <property type="match status" value="1"/>
</dbReference>
<feature type="region of interest" description="Disordered" evidence="8">
    <location>
        <begin position="660"/>
        <end position="781"/>
    </location>
</feature>
<feature type="compositionally biased region" description="Polar residues" evidence="8">
    <location>
        <begin position="15"/>
        <end position="29"/>
    </location>
</feature>
<dbReference type="EMBL" id="MLKD01000002">
    <property type="protein sequence ID" value="OQE29833.1"/>
    <property type="molecule type" value="Genomic_DNA"/>
</dbReference>
<feature type="domain" description="Zn(2)-C6 fungal-type" evidence="9">
    <location>
        <begin position="49"/>
        <end position="83"/>
    </location>
</feature>
<dbReference type="GO" id="GO:0006351">
    <property type="term" value="P:DNA-templated transcription"/>
    <property type="evidence" value="ECO:0007669"/>
    <property type="project" value="InterPro"/>
</dbReference>
<dbReference type="AlphaFoldDB" id="A0A1V6TW87"/>
<protein>
    <recommendedName>
        <fullName evidence="9">Zn(2)-C6 fungal-type domain-containing protein</fullName>
    </recommendedName>
</protein>
<dbReference type="STRING" id="303698.A0A1V6TW87"/>
<keyword evidence="4" id="KW-0805">Transcription regulation</keyword>
<dbReference type="GO" id="GO:0000976">
    <property type="term" value="F:transcription cis-regulatory region binding"/>
    <property type="evidence" value="ECO:0007669"/>
    <property type="project" value="TreeGrafter"/>
</dbReference>
<comment type="caution">
    <text evidence="10">The sequence shown here is derived from an EMBL/GenBank/DDBJ whole genome shotgun (WGS) entry which is preliminary data.</text>
</comment>
<dbReference type="PANTHER" id="PTHR31845">
    <property type="entry name" value="FINGER DOMAIN PROTEIN, PUTATIVE-RELATED"/>
    <property type="match status" value="1"/>
</dbReference>
<dbReference type="InterPro" id="IPR051089">
    <property type="entry name" value="prtT"/>
</dbReference>
<dbReference type="CDD" id="cd12148">
    <property type="entry name" value="fungal_TF_MHR"/>
    <property type="match status" value="1"/>
</dbReference>
<evidence type="ECO:0000256" key="8">
    <source>
        <dbReference type="SAM" id="MobiDB-lite"/>
    </source>
</evidence>
<keyword evidence="2" id="KW-0479">Metal-binding</keyword>
<keyword evidence="11" id="KW-1185">Reference proteome</keyword>
<dbReference type="InterPro" id="IPR007219">
    <property type="entry name" value="XnlR_reg_dom"/>
</dbReference>
<evidence type="ECO:0000256" key="4">
    <source>
        <dbReference type="ARBA" id="ARBA00023015"/>
    </source>
</evidence>
<dbReference type="InterPro" id="IPR036864">
    <property type="entry name" value="Zn2-C6_fun-type_DNA-bd_sf"/>
</dbReference>
<feature type="region of interest" description="Disordered" evidence="8">
    <location>
        <begin position="115"/>
        <end position="151"/>
    </location>
</feature>
<organism evidence="10 11">
    <name type="scientific">Penicillium steckii</name>
    <dbReference type="NCBI Taxonomy" id="303698"/>
    <lineage>
        <taxon>Eukaryota</taxon>
        <taxon>Fungi</taxon>
        <taxon>Dikarya</taxon>
        <taxon>Ascomycota</taxon>
        <taxon>Pezizomycotina</taxon>
        <taxon>Eurotiomycetes</taxon>
        <taxon>Eurotiomycetidae</taxon>
        <taxon>Eurotiales</taxon>
        <taxon>Aspergillaceae</taxon>
        <taxon>Penicillium</taxon>
    </lineage>
</organism>
<dbReference type="PANTHER" id="PTHR31845:SF39">
    <property type="entry name" value="TRANSCRIPTION FACTOR PBCR-RELATED"/>
    <property type="match status" value="1"/>
</dbReference>
<dbReference type="GO" id="GO:0008270">
    <property type="term" value="F:zinc ion binding"/>
    <property type="evidence" value="ECO:0007669"/>
    <property type="project" value="InterPro"/>
</dbReference>
<feature type="region of interest" description="Disordered" evidence="8">
    <location>
        <begin position="1"/>
        <end position="49"/>
    </location>
</feature>
<dbReference type="CDD" id="cd00067">
    <property type="entry name" value="GAL4"/>
    <property type="match status" value="1"/>
</dbReference>
<reference evidence="11" key="1">
    <citation type="journal article" date="2017" name="Nat. Microbiol.">
        <title>Global analysis of biosynthetic gene clusters reveals vast potential of secondary metabolite production in Penicillium species.</title>
        <authorList>
            <person name="Nielsen J.C."/>
            <person name="Grijseels S."/>
            <person name="Prigent S."/>
            <person name="Ji B."/>
            <person name="Dainat J."/>
            <person name="Nielsen K.F."/>
            <person name="Frisvad J.C."/>
            <person name="Workman M."/>
            <person name="Nielsen J."/>
        </authorList>
    </citation>
    <scope>NUCLEOTIDE SEQUENCE [LARGE SCALE GENOMIC DNA]</scope>
    <source>
        <strain evidence="11">IBT 24891</strain>
    </source>
</reference>
<evidence type="ECO:0000256" key="5">
    <source>
        <dbReference type="ARBA" id="ARBA00023125"/>
    </source>
</evidence>
<evidence type="ECO:0000256" key="7">
    <source>
        <dbReference type="ARBA" id="ARBA00023242"/>
    </source>
</evidence>
<dbReference type="OrthoDB" id="8062037at2759"/>
<evidence type="ECO:0000256" key="6">
    <source>
        <dbReference type="ARBA" id="ARBA00023163"/>
    </source>
</evidence>
<keyword evidence="6" id="KW-0804">Transcription</keyword>
<feature type="compositionally biased region" description="Basic and acidic residues" evidence="8">
    <location>
        <begin position="33"/>
        <end position="49"/>
    </location>
</feature>
<dbReference type="SUPFAM" id="SSF57701">
    <property type="entry name" value="Zn2/Cys6 DNA-binding domain"/>
    <property type="match status" value="1"/>
</dbReference>
<evidence type="ECO:0000256" key="2">
    <source>
        <dbReference type="ARBA" id="ARBA00022723"/>
    </source>
</evidence>
<dbReference type="GO" id="GO:0005634">
    <property type="term" value="C:nucleus"/>
    <property type="evidence" value="ECO:0007669"/>
    <property type="project" value="UniProtKB-SubCell"/>
</dbReference>
<evidence type="ECO:0000313" key="11">
    <source>
        <dbReference type="Proteomes" id="UP000191285"/>
    </source>
</evidence>
<gene>
    <name evidence="10" type="ORF">PENSTE_c002G06242</name>
</gene>
<evidence type="ECO:0000256" key="3">
    <source>
        <dbReference type="ARBA" id="ARBA00022833"/>
    </source>
</evidence>
<dbReference type="GO" id="GO:0000981">
    <property type="term" value="F:DNA-binding transcription factor activity, RNA polymerase II-specific"/>
    <property type="evidence" value="ECO:0007669"/>
    <property type="project" value="InterPro"/>
</dbReference>
<dbReference type="InterPro" id="IPR001138">
    <property type="entry name" value="Zn2Cys6_DnaBD"/>
</dbReference>
<evidence type="ECO:0000313" key="10">
    <source>
        <dbReference type="EMBL" id="OQE29833.1"/>
    </source>
</evidence>
<dbReference type="FunFam" id="4.10.240.10:FF:000003">
    <property type="entry name" value="C6 transcription factor (Leu3)"/>
    <property type="match status" value="1"/>
</dbReference>
<dbReference type="Proteomes" id="UP000191285">
    <property type="component" value="Unassembled WGS sequence"/>
</dbReference>
<keyword evidence="7" id="KW-0539">Nucleus</keyword>